<gene>
    <name evidence="1" type="ORF">E6O51_01985</name>
</gene>
<protein>
    <submittedName>
        <fullName evidence="1">Uncharacterized protein</fullName>
    </submittedName>
</protein>
<dbReference type="Proteomes" id="UP000307956">
    <property type="component" value="Unassembled WGS sequence"/>
</dbReference>
<dbReference type="OrthoDB" id="8557243at2"/>
<proteinExistence type="predicted"/>
<sequence length="327" mass="35906">MRLLNAFASWFAPPPAPSVEVRAGLARVTELVGGAQAAERDFERRLAGPVAHAQAHCAELIGALPAAVDVGRHAFSADPLVHALFASADDIADTIGRSAALRDYLGEPVSWQGEHFHALLAARRERKRVLGVASQGSVIATDVPQCLLYFSEHTLVRPAPDDATARAGLRAAAFDSLLRTFAEHVAAVREERNQLKVERELEKVRMQSRRGRADAEHLTRRIAELDERLHHQAGALLPGQLLQTLADFLMQPELALRIDPVEVQVDRRGAMAGDGMTAGSDAVDVRFMEVSGRDRRHLVVLPVRIRCDEAREALARARELRDRLLVL</sequence>
<comment type="caution">
    <text evidence="1">The sequence shown here is derived from an EMBL/GenBank/DDBJ whole genome shotgun (WGS) entry which is preliminary data.</text>
</comment>
<evidence type="ECO:0000313" key="1">
    <source>
        <dbReference type="EMBL" id="THF64117.1"/>
    </source>
</evidence>
<evidence type="ECO:0000313" key="2">
    <source>
        <dbReference type="Proteomes" id="UP000307956"/>
    </source>
</evidence>
<keyword evidence="2" id="KW-1185">Reference proteome</keyword>
<dbReference type="RefSeq" id="WP_136383308.1">
    <property type="nucleotide sequence ID" value="NZ_SSOD01000002.1"/>
</dbReference>
<reference evidence="1 2" key="1">
    <citation type="submission" date="2019-04" db="EMBL/GenBank/DDBJ databases">
        <title>Azoarcus rhizosphaerae sp. nov. isolated from rhizosphere of Ficus religiosa.</title>
        <authorList>
            <person name="Lin S.-Y."/>
            <person name="Hameed A."/>
            <person name="Hsu Y.-H."/>
            <person name="Young C.-C."/>
        </authorList>
    </citation>
    <scope>NUCLEOTIDE SEQUENCE [LARGE SCALE GENOMIC DNA]</scope>
    <source>
        <strain evidence="1 2">CC-YHH848</strain>
    </source>
</reference>
<dbReference type="EMBL" id="SSOD01000002">
    <property type="protein sequence ID" value="THF64117.1"/>
    <property type="molecule type" value="Genomic_DNA"/>
</dbReference>
<name>A0A4S4AW68_9RHOO</name>
<accession>A0A4S4AW68</accession>
<dbReference type="AlphaFoldDB" id="A0A4S4AW68"/>
<organism evidence="1 2">
    <name type="scientific">Pseudothauera rhizosphaerae</name>
    <dbReference type="NCBI Taxonomy" id="2565932"/>
    <lineage>
        <taxon>Bacteria</taxon>
        <taxon>Pseudomonadati</taxon>
        <taxon>Pseudomonadota</taxon>
        <taxon>Betaproteobacteria</taxon>
        <taxon>Rhodocyclales</taxon>
        <taxon>Zoogloeaceae</taxon>
        <taxon>Pseudothauera</taxon>
    </lineage>
</organism>